<accession>A0A0C3BTV1</accession>
<protein>
    <submittedName>
        <fullName evidence="2">Uncharacterized protein</fullName>
    </submittedName>
</protein>
<name>A0A0C3BTV1_HEBCY</name>
<evidence type="ECO:0000313" key="2">
    <source>
        <dbReference type="EMBL" id="KIM35514.1"/>
    </source>
</evidence>
<keyword evidence="3" id="KW-1185">Reference proteome</keyword>
<proteinExistence type="predicted"/>
<dbReference type="AlphaFoldDB" id="A0A0C3BTV1"/>
<organism evidence="2 3">
    <name type="scientific">Hebeloma cylindrosporum</name>
    <dbReference type="NCBI Taxonomy" id="76867"/>
    <lineage>
        <taxon>Eukaryota</taxon>
        <taxon>Fungi</taxon>
        <taxon>Dikarya</taxon>
        <taxon>Basidiomycota</taxon>
        <taxon>Agaricomycotina</taxon>
        <taxon>Agaricomycetes</taxon>
        <taxon>Agaricomycetidae</taxon>
        <taxon>Agaricales</taxon>
        <taxon>Agaricineae</taxon>
        <taxon>Hymenogastraceae</taxon>
        <taxon>Hebeloma</taxon>
    </lineage>
</organism>
<dbReference type="Proteomes" id="UP000053424">
    <property type="component" value="Unassembled WGS sequence"/>
</dbReference>
<reference evidence="2 3" key="1">
    <citation type="submission" date="2014-04" db="EMBL/GenBank/DDBJ databases">
        <authorList>
            <consortium name="DOE Joint Genome Institute"/>
            <person name="Kuo A."/>
            <person name="Gay G."/>
            <person name="Dore J."/>
            <person name="Kohler A."/>
            <person name="Nagy L.G."/>
            <person name="Floudas D."/>
            <person name="Copeland A."/>
            <person name="Barry K.W."/>
            <person name="Cichocki N."/>
            <person name="Veneault-Fourrey C."/>
            <person name="LaButti K."/>
            <person name="Lindquist E.A."/>
            <person name="Lipzen A."/>
            <person name="Lundell T."/>
            <person name="Morin E."/>
            <person name="Murat C."/>
            <person name="Sun H."/>
            <person name="Tunlid A."/>
            <person name="Henrissat B."/>
            <person name="Grigoriev I.V."/>
            <person name="Hibbett D.S."/>
            <person name="Martin F."/>
            <person name="Nordberg H.P."/>
            <person name="Cantor M.N."/>
            <person name="Hua S.X."/>
        </authorList>
    </citation>
    <scope>NUCLEOTIDE SEQUENCE [LARGE SCALE GENOMIC DNA]</scope>
    <source>
        <strain evidence="3">h7</strain>
    </source>
</reference>
<gene>
    <name evidence="2" type="ORF">M413DRAFT_32456</name>
</gene>
<evidence type="ECO:0000256" key="1">
    <source>
        <dbReference type="SAM" id="MobiDB-lite"/>
    </source>
</evidence>
<reference evidence="3" key="2">
    <citation type="submission" date="2015-01" db="EMBL/GenBank/DDBJ databases">
        <title>Evolutionary Origins and Diversification of the Mycorrhizal Mutualists.</title>
        <authorList>
            <consortium name="DOE Joint Genome Institute"/>
            <consortium name="Mycorrhizal Genomics Consortium"/>
            <person name="Kohler A."/>
            <person name="Kuo A."/>
            <person name="Nagy L.G."/>
            <person name="Floudas D."/>
            <person name="Copeland A."/>
            <person name="Barry K.W."/>
            <person name="Cichocki N."/>
            <person name="Veneault-Fourrey C."/>
            <person name="LaButti K."/>
            <person name="Lindquist E.A."/>
            <person name="Lipzen A."/>
            <person name="Lundell T."/>
            <person name="Morin E."/>
            <person name="Murat C."/>
            <person name="Riley R."/>
            <person name="Ohm R."/>
            <person name="Sun H."/>
            <person name="Tunlid A."/>
            <person name="Henrissat B."/>
            <person name="Grigoriev I.V."/>
            <person name="Hibbett D.S."/>
            <person name="Martin F."/>
        </authorList>
    </citation>
    <scope>NUCLEOTIDE SEQUENCE [LARGE SCALE GENOMIC DNA]</scope>
    <source>
        <strain evidence="3">h7</strain>
    </source>
</reference>
<dbReference type="EMBL" id="KN831819">
    <property type="protein sequence ID" value="KIM35514.1"/>
    <property type="molecule type" value="Genomic_DNA"/>
</dbReference>
<sequence>MPTIPTQISAVHVRPPSNKDETSSFLKRVALSRRHGRLNGGNAANPRIERVEAWIHRVGSRFASRPDLPQPSSNARPHQLMSVPSVSAASTDTTVSTNTTVSADTTVPTLHIPPEIISKIIDDLENMYFNQPRCEYMVCQYMVFDPGYYGVQLGHFLACRLVSQTFMDIITPRWSVVCDTPAPVHYQDLRADHVPYRRYKRMFVVVVTAIHCIPRIVRASDQLRTYDNRSGLSIW</sequence>
<feature type="region of interest" description="Disordered" evidence="1">
    <location>
        <begin position="1"/>
        <end position="24"/>
    </location>
</feature>
<evidence type="ECO:0000313" key="3">
    <source>
        <dbReference type="Proteomes" id="UP000053424"/>
    </source>
</evidence>
<dbReference type="HOGENOM" id="CLU_1180344_0_0_1"/>